<comment type="caution">
    <text evidence="9">The sequence shown here is derived from an EMBL/GenBank/DDBJ whole genome shotgun (WGS) entry which is preliminary data.</text>
</comment>
<dbReference type="PANTHER" id="PTHR18895:SF74">
    <property type="entry name" value="MTRF1L RELEASE FACTOR GLUTAMINE METHYLTRANSFERASE"/>
    <property type="match status" value="1"/>
</dbReference>
<dbReference type="Gene3D" id="3.40.50.150">
    <property type="entry name" value="Vaccinia Virus protein VP39"/>
    <property type="match status" value="1"/>
</dbReference>
<dbReference type="InterPro" id="IPR002052">
    <property type="entry name" value="DNA_methylase_N6_adenine_CS"/>
</dbReference>
<dbReference type="PROSITE" id="PS00092">
    <property type="entry name" value="N6_MTASE"/>
    <property type="match status" value="1"/>
</dbReference>
<reference evidence="10" key="1">
    <citation type="submission" date="2017-04" db="EMBL/GenBank/DDBJ databases">
        <title>Function of individual gut microbiota members based on whole genome sequencing of pure cultures obtained from chicken caecum.</title>
        <authorList>
            <person name="Medvecky M."/>
            <person name="Cejkova D."/>
            <person name="Polansky O."/>
            <person name="Karasova D."/>
            <person name="Kubasova T."/>
            <person name="Cizek A."/>
            <person name="Rychlik I."/>
        </authorList>
    </citation>
    <scope>NUCLEOTIDE SEQUENCE [LARGE SCALE GENOMIC DNA]</scope>
    <source>
        <strain evidence="10">An5</strain>
    </source>
</reference>
<evidence type="ECO:0000256" key="3">
    <source>
        <dbReference type="ARBA" id="ARBA00022679"/>
    </source>
</evidence>
<dbReference type="GO" id="GO:0032259">
    <property type="term" value="P:methylation"/>
    <property type="evidence" value="ECO:0007669"/>
    <property type="project" value="UniProtKB-KW"/>
</dbReference>
<organism evidence="9 10">
    <name type="scientific">[Collinsella] massiliensis</name>
    <dbReference type="NCBI Taxonomy" id="1232426"/>
    <lineage>
        <taxon>Bacteria</taxon>
        <taxon>Bacillati</taxon>
        <taxon>Actinomycetota</taxon>
        <taxon>Coriobacteriia</taxon>
        <taxon>Coriobacteriales</taxon>
        <taxon>Coriobacteriaceae</taxon>
        <taxon>Enorma</taxon>
    </lineage>
</organism>
<feature type="domain" description="Methyltransferase small" evidence="7">
    <location>
        <begin position="217"/>
        <end position="298"/>
    </location>
</feature>
<dbReference type="NCBIfam" id="TIGR00536">
    <property type="entry name" value="hemK_fam"/>
    <property type="match status" value="1"/>
</dbReference>
<gene>
    <name evidence="9" type="ORF">B5G02_08415</name>
</gene>
<dbReference type="RefSeq" id="WP_094335894.1">
    <property type="nucleotide sequence ID" value="NZ_NFIE01000020.1"/>
</dbReference>
<feature type="compositionally biased region" description="Polar residues" evidence="6">
    <location>
        <begin position="178"/>
        <end position="187"/>
    </location>
</feature>
<dbReference type="SUPFAM" id="SSF53335">
    <property type="entry name" value="S-adenosyl-L-methionine-dependent methyltransferases"/>
    <property type="match status" value="1"/>
</dbReference>
<dbReference type="OrthoDB" id="9800643at2"/>
<feature type="compositionally biased region" description="Low complexity" evidence="6">
    <location>
        <begin position="150"/>
        <end position="170"/>
    </location>
</feature>
<evidence type="ECO:0000259" key="8">
    <source>
        <dbReference type="Pfam" id="PF17827"/>
    </source>
</evidence>
<dbReference type="Pfam" id="PF17827">
    <property type="entry name" value="PrmC_N"/>
    <property type="match status" value="1"/>
</dbReference>
<evidence type="ECO:0000313" key="9">
    <source>
        <dbReference type="EMBL" id="OUN86564.1"/>
    </source>
</evidence>
<comment type="catalytic activity">
    <reaction evidence="5">
        <text>L-glutaminyl-[peptide chain release factor] + S-adenosyl-L-methionine = N(5)-methyl-L-glutaminyl-[peptide chain release factor] + S-adenosyl-L-homocysteine + H(+)</text>
        <dbReference type="Rhea" id="RHEA:42896"/>
        <dbReference type="Rhea" id="RHEA-COMP:10271"/>
        <dbReference type="Rhea" id="RHEA-COMP:10272"/>
        <dbReference type="ChEBI" id="CHEBI:15378"/>
        <dbReference type="ChEBI" id="CHEBI:30011"/>
        <dbReference type="ChEBI" id="CHEBI:57856"/>
        <dbReference type="ChEBI" id="CHEBI:59789"/>
        <dbReference type="ChEBI" id="CHEBI:61891"/>
        <dbReference type="EC" id="2.1.1.297"/>
    </reaction>
</comment>
<dbReference type="Proteomes" id="UP000195781">
    <property type="component" value="Unassembled WGS sequence"/>
</dbReference>
<feature type="compositionally biased region" description="Low complexity" evidence="6">
    <location>
        <begin position="191"/>
        <end position="210"/>
    </location>
</feature>
<dbReference type="InterPro" id="IPR040758">
    <property type="entry name" value="PrmC_N"/>
</dbReference>
<evidence type="ECO:0000256" key="6">
    <source>
        <dbReference type="SAM" id="MobiDB-lite"/>
    </source>
</evidence>
<protein>
    <recommendedName>
        <fullName evidence="1">peptide chain release factor N(5)-glutamine methyltransferase</fullName>
        <ecNumber evidence="1">2.1.1.297</ecNumber>
    </recommendedName>
</protein>
<dbReference type="InterPro" id="IPR007848">
    <property type="entry name" value="Small_mtfrase_dom"/>
</dbReference>
<accession>A0A1Y3XM16</accession>
<dbReference type="EMBL" id="NFIE01000020">
    <property type="protein sequence ID" value="OUN86564.1"/>
    <property type="molecule type" value="Genomic_DNA"/>
</dbReference>
<dbReference type="InterPro" id="IPR029063">
    <property type="entry name" value="SAM-dependent_MTases_sf"/>
</dbReference>
<keyword evidence="2" id="KW-0489">Methyltransferase</keyword>
<keyword evidence="10" id="KW-1185">Reference proteome</keyword>
<dbReference type="GO" id="GO:0102559">
    <property type="term" value="F:peptide chain release factor N(5)-glutamine methyltransferase activity"/>
    <property type="evidence" value="ECO:0007669"/>
    <property type="project" value="UniProtKB-EC"/>
</dbReference>
<dbReference type="Pfam" id="PF05175">
    <property type="entry name" value="MTS"/>
    <property type="match status" value="1"/>
</dbReference>
<evidence type="ECO:0000256" key="1">
    <source>
        <dbReference type="ARBA" id="ARBA00012771"/>
    </source>
</evidence>
<keyword evidence="3" id="KW-0808">Transferase</keyword>
<feature type="region of interest" description="Disordered" evidence="6">
    <location>
        <begin position="150"/>
        <end position="213"/>
    </location>
</feature>
<evidence type="ECO:0000256" key="4">
    <source>
        <dbReference type="ARBA" id="ARBA00022691"/>
    </source>
</evidence>
<keyword evidence="4" id="KW-0949">S-adenosyl-L-methionine</keyword>
<dbReference type="InterPro" id="IPR050320">
    <property type="entry name" value="N5-glutamine_MTase"/>
</dbReference>
<feature type="domain" description="Release factor glutamine methyltransferase N-terminal" evidence="8">
    <location>
        <begin position="15"/>
        <end position="83"/>
    </location>
</feature>
<evidence type="ECO:0000313" key="10">
    <source>
        <dbReference type="Proteomes" id="UP000195781"/>
    </source>
</evidence>
<evidence type="ECO:0000256" key="2">
    <source>
        <dbReference type="ARBA" id="ARBA00022603"/>
    </source>
</evidence>
<dbReference type="EC" id="2.1.1.297" evidence="1"/>
<proteinExistence type="predicted"/>
<dbReference type="CDD" id="cd02440">
    <property type="entry name" value="AdoMet_MTases"/>
    <property type="match status" value="1"/>
</dbReference>
<dbReference type="AlphaFoldDB" id="A0A1Y3XM16"/>
<dbReference type="GO" id="GO:0003676">
    <property type="term" value="F:nucleic acid binding"/>
    <property type="evidence" value="ECO:0007669"/>
    <property type="project" value="InterPro"/>
</dbReference>
<dbReference type="Gene3D" id="1.10.8.10">
    <property type="entry name" value="DNA helicase RuvA subunit, C-terminal domain"/>
    <property type="match status" value="1"/>
</dbReference>
<dbReference type="InterPro" id="IPR004556">
    <property type="entry name" value="HemK-like"/>
</dbReference>
<evidence type="ECO:0000259" key="7">
    <source>
        <dbReference type="Pfam" id="PF05175"/>
    </source>
</evidence>
<name>A0A1Y3XM16_9ACTN</name>
<sequence length="389" mass="42532">MADEMQKPWTIGRCLEWTTEFFERRGVQQPRISAEWLLCSAAGLERIDLFTKRDLPLEQHELDAMHQGIKRRALGEPLQYITGETAFRRLSIMCAPGVLIPRPETELLVDYVLEYLDRNVTGWQKPRRKRVALPWNAEVEATRQAEAAARAAAATAEAGDGTEAADTAGEVSAEAPVQSVQDESANTPMPAVQDASGAAPDAAPAEAHASTPEVRPARVLEVGCGTGCISLAFATERPGCVSCVATDISDEAVDLAERNRSQLGVSPEAVDIRRGDLTAPVRTEERFSFDVLVSNPPYIPSSVMEAIPREVRDYEPELALDGGRDGLDVFRRLVSAAPYMLKENGLLACELFEDSLEEAARICTDAGMHDVEILKDLTGRQRFIFAHTG</sequence>
<evidence type="ECO:0000256" key="5">
    <source>
        <dbReference type="ARBA" id="ARBA00048391"/>
    </source>
</evidence>
<dbReference type="PANTHER" id="PTHR18895">
    <property type="entry name" value="HEMK METHYLTRANSFERASE"/>
    <property type="match status" value="1"/>
</dbReference>